<dbReference type="PANTHER" id="PTHR30298">
    <property type="entry name" value="H REPEAT-ASSOCIATED PREDICTED TRANSPOSASE"/>
    <property type="match status" value="1"/>
</dbReference>
<gene>
    <name evidence="2" type="ORF">HG263_15445</name>
</gene>
<sequence length="88" mass="10532">MLIISLFSLLELIEDKRSSINQHHDLADVLFLIISPVLSGCEGWKDIEVFEHDKQPRLRQFRAFKHGIPTRHSIARIIKKQWRLIRWF</sequence>
<dbReference type="InterPro" id="IPR051698">
    <property type="entry name" value="Transposase_11-like"/>
</dbReference>
<accession>A0A849VGU6</accession>
<name>A0A849VGU6_9GAMM</name>
<dbReference type="EMBL" id="JABBPG010000007">
    <property type="protein sequence ID" value="NOU51928.1"/>
    <property type="molecule type" value="Genomic_DNA"/>
</dbReference>
<dbReference type="InterPro" id="IPR032806">
    <property type="entry name" value="YbfD_N"/>
</dbReference>
<evidence type="ECO:0000259" key="1">
    <source>
        <dbReference type="Pfam" id="PF13808"/>
    </source>
</evidence>
<feature type="domain" description="H repeat-associated protein N-terminal" evidence="1">
    <location>
        <begin position="9"/>
        <end position="79"/>
    </location>
</feature>
<proteinExistence type="predicted"/>
<dbReference type="PANTHER" id="PTHR30298:SF0">
    <property type="entry name" value="PROTEIN YBFL-RELATED"/>
    <property type="match status" value="1"/>
</dbReference>
<evidence type="ECO:0000313" key="2">
    <source>
        <dbReference type="EMBL" id="NOU51928.1"/>
    </source>
</evidence>
<dbReference type="Proteomes" id="UP000586305">
    <property type="component" value="Unassembled WGS sequence"/>
</dbReference>
<dbReference type="Pfam" id="PF13808">
    <property type="entry name" value="DDE_Tnp_1_assoc"/>
    <property type="match status" value="1"/>
</dbReference>
<dbReference type="AlphaFoldDB" id="A0A849VGU6"/>
<protein>
    <submittedName>
        <fullName evidence="2">Transposase family protein</fullName>
    </submittedName>
</protein>
<reference evidence="2 3" key="1">
    <citation type="submission" date="2020-04" db="EMBL/GenBank/DDBJ databases">
        <title>Pseudoalteromonas caenipelagi sp. nov., isolated from a tidal flat.</title>
        <authorList>
            <person name="Park S."/>
            <person name="Yoon J.-H."/>
        </authorList>
    </citation>
    <scope>NUCLEOTIDE SEQUENCE [LARGE SCALE GENOMIC DNA]</scope>
    <source>
        <strain evidence="2 3">JBTF-M23</strain>
    </source>
</reference>
<evidence type="ECO:0000313" key="3">
    <source>
        <dbReference type="Proteomes" id="UP000586305"/>
    </source>
</evidence>
<keyword evidence="3" id="KW-1185">Reference proteome</keyword>
<comment type="caution">
    <text evidence="2">The sequence shown here is derived from an EMBL/GenBank/DDBJ whole genome shotgun (WGS) entry which is preliminary data.</text>
</comment>
<organism evidence="2 3">
    <name type="scientific">Pseudoalteromonas caenipelagi</name>
    <dbReference type="NCBI Taxonomy" id="2726988"/>
    <lineage>
        <taxon>Bacteria</taxon>
        <taxon>Pseudomonadati</taxon>
        <taxon>Pseudomonadota</taxon>
        <taxon>Gammaproteobacteria</taxon>
        <taxon>Alteromonadales</taxon>
        <taxon>Pseudoalteromonadaceae</taxon>
        <taxon>Pseudoalteromonas</taxon>
    </lineage>
</organism>